<sequence>MAPRSSKSLKTKEVKIPHLMVANRKKMVTWGLGGLFAADWTKIYEELMEELAGQQKEAIPKYEYHGKPEEWMLEHFQLNLLVFYYYAWVAINDPSAPTPDWGDAVEKTVSRQIKALRVCNEATCLGPYLAHLYSHFHEMDVEEKEESKK</sequence>
<reference evidence="1 2" key="1">
    <citation type="submission" date="2024-09" db="EMBL/GenBank/DDBJ databases">
        <title>Chromosome-scale assembly of Riccia fluitans.</title>
        <authorList>
            <person name="Paukszto L."/>
            <person name="Sawicki J."/>
            <person name="Karawczyk K."/>
            <person name="Piernik-Szablinska J."/>
            <person name="Szczecinska M."/>
            <person name="Mazdziarz M."/>
        </authorList>
    </citation>
    <scope>NUCLEOTIDE SEQUENCE [LARGE SCALE GENOMIC DNA]</scope>
    <source>
        <strain evidence="1">Rf_01</strain>
        <tissue evidence="1">Aerial parts of the thallus</tissue>
    </source>
</reference>
<dbReference type="Proteomes" id="UP001605036">
    <property type="component" value="Unassembled WGS sequence"/>
</dbReference>
<proteinExistence type="predicted"/>
<gene>
    <name evidence="1" type="ORF">R1flu_024494</name>
</gene>
<name>A0ABD1XV15_9MARC</name>
<evidence type="ECO:0000313" key="1">
    <source>
        <dbReference type="EMBL" id="KAL2612802.1"/>
    </source>
</evidence>
<protein>
    <submittedName>
        <fullName evidence="1">Uncharacterized protein</fullName>
    </submittedName>
</protein>
<comment type="caution">
    <text evidence="1">The sequence shown here is derived from an EMBL/GenBank/DDBJ whole genome shotgun (WGS) entry which is preliminary data.</text>
</comment>
<keyword evidence="2" id="KW-1185">Reference proteome</keyword>
<organism evidence="1 2">
    <name type="scientific">Riccia fluitans</name>
    <dbReference type="NCBI Taxonomy" id="41844"/>
    <lineage>
        <taxon>Eukaryota</taxon>
        <taxon>Viridiplantae</taxon>
        <taxon>Streptophyta</taxon>
        <taxon>Embryophyta</taxon>
        <taxon>Marchantiophyta</taxon>
        <taxon>Marchantiopsida</taxon>
        <taxon>Marchantiidae</taxon>
        <taxon>Marchantiales</taxon>
        <taxon>Ricciaceae</taxon>
        <taxon>Riccia</taxon>
    </lineage>
</organism>
<evidence type="ECO:0000313" key="2">
    <source>
        <dbReference type="Proteomes" id="UP001605036"/>
    </source>
</evidence>
<dbReference type="EMBL" id="JBHFFA010000007">
    <property type="protein sequence ID" value="KAL2612802.1"/>
    <property type="molecule type" value="Genomic_DNA"/>
</dbReference>
<accession>A0ABD1XV15</accession>
<dbReference type="AlphaFoldDB" id="A0ABD1XV15"/>